<dbReference type="Pfam" id="PF02563">
    <property type="entry name" value="Poly_export"/>
    <property type="match status" value="1"/>
</dbReference>
<evidence type="ECO:0000256" key="3">
    <source>
        <dbReference type="SAM" id="MobiDB-lite"/>
    </source>
</evidence>
<comment type="caution">
    <text evidence="8">The sequence shown here is derived from an EMBL/GenBank/DDBJ whole genome shotgun (WGS) entry which is preliminary data.</text>
</comment>
<evidence type="ECO:0000259" key="6">
    <source>
        <dbReference type="Pfam" id="PF10531"/>
    </source>
</evidence>
<dbReference type="InterPro" id="IPR049712">
    <property type="entry name" value="Poly_export"/>
</dbReference>
<dbReference type="InterPro" id="IPR003715">
    <property type="entry name" value="Poly_export_N"/>
</dbReference>
<dbReference type="InterPro" id="IPR058781">
    <property type="entry name" value="HH_AprE-like"/>
</dbReference>
<reference evidence="8 9" key="1">
    <citation type="submission" date="2023-07" db="EMBL/GenBank/DDBJ databases">
        <title>Comparative genomics of wheat-associated soil bacteria to identify genetic determinants of phenazine resistance.</title>
        <authorList>
            <person name="Mouncey N."/>
        </authorList>
    </citation>
    <scope>NUCLEOTIDE SEQUENCE [LARGE SCALE GENOMIC DNA]</scope>
    <source>
        <strain evidence="8 9">W4I11</strain>
    </source>
</reference>
<feature type="region of interest" description="Disordered" evidence="3">
    <location>
        <begin position="423"/>
        <end position="456"/>
    </location>
</feature>
<keyword evidence="2" id="KW-0175">Coiled coil</keyword>
<dbReference type="PROSITE" id="PS51257">
    <property type="entry name" value="PROKAR_LIPOPROTEIN"/>
    <property type="match status" value="1"/>
</dbReference>
<dbReference type="PANTHER" id="PTHR33619">
    <property type="entry name" value="POLYSACCHARIDE EXPORT PROTEIN GFCE-RELATED"/>
    <property type="match status" value="1"/>
</dbReference>
<evidence type="ECO:0000259" key="7">
    <source>
        <dbReference type="Pfam" id="PF25994"/>
    </source>
</evidence>
<keyword evidence="1 4" id="KW-0732">Signal</keyword>
<name>A0ABU0S2Q7_9HYPH</name>
<feature type="domain" description="AprE-like long alpha-helical hairpin" evidence="7">
    <location>
        <begin position="174"/>
        <end position="358"/>
    </location>
</feature>
<dbReference type="Pfam" id="PF25994">
    <property type="entry name" value="HH_AprE"/>
    <property type="match status" value="1"/>
</dbReference>
<feature type="domain" description="Soluble ligand binding" evidence="6">
    <location>
        <begin position="127"/>
        <end position="156"/>
    </location>
</feature>
<dbReference type="Pfam" id="PF10531">
    <property type="entry name" value="SLBB"/>
    <property type="match status" value="1"/>
</dbReference>
<evidence type="ECO:0000256" key="4">
    <source>
        <dbReference type="SAM" id="SignalP"/>
    </source>
</evidence>
<dbReference type="Proteomes" id="UP001237780">
    <property type="component" value="Unassembled WGS sequence"/>
</dbReference>
<organism evidence="8 9">
    <name type="scientific">Phyllobacterium ifriqiyense</name>
    <dbReference type="NCBI Taxonomy" id="314238"/>
    <lineage>
        <taxon>Bacteria</taxon>
        <taxon>Pseudomonadati</taxon>
        <taxon>Pseudomonadota</taxon>
        <taxon>Alphaproteobacteria</taxon>
        <taxon>Hyphomicrobiales</taxon>
        <taxon>Phyllobacteriaceae</taxon>
        <taxon>Phyllobacterium</taxon>
    </lineage>
</organism>
<dbReference type="EMBL" id="JAUSZT010000001">
    <property type="protein sequence ID" value="MDQ0995007.1"/>
    <property type="molecule type" value="Genomic_DNA"/>
</dbReference>
<keyword evidence="9" id="KW-1185">Reference proteome</keyword>
<proteinExistence type="predicted"/>
<dbReference type="Gene3D" id="3.30.1950.10">
    <property type="entry name" value="wza like domain"/>
    <property type="match status" value="1"/>
</dbReference>
<feature type="domain" description="Polysaccharide export protein N-terminal" evidence="5">
    <location>
        <begin position="34"/>
        <end position="120"/>
    </location>
</feature>
<protein>
    <submittedName>
        <fullName evidence="8">Protein involved in polysaccharide export with SLBB domain</fullName>
    </submittedName>
</protein>
<accession>A0ABU0S2Q7</accession>
<evidence type="ECO:0000259" key="5">
    <source>
        <dbReference type="Pfam" id="PF02563"/>
    </source>
</evidence>
<gene>
    <name evidence="8" type="ORF">QFZ34_000184</name>
</gene>
<dbReference type="RefSeq" id="WP_307275608.1">
    <property type="nucleotide sequence ID" value="NZ_JAUSZT010000001.1"/>
</dbReference>
<feature type="signal peptide" evidence="4">
    <location>
        <begin position="1"/>
        <end position="34"/>
    </location>
</feature>
<feature type="coiled-coil region" evidence="2">
    <location>
        <begin position="312"/>
        <end position="361"/>
    </location>
</feature>
<dbReference type="PANTHER" id="PTHR33619:SF3">
    <property type="entry name" value="POLYSACCHARIDE EXPORT PROTEIN GFCE-RELATED"/>
    <property type="match status" value="1"/>
</dbReference>
<evidence type="ECO:0000313" key="9">
    <source>
        <dbReference type="Proteomes" id="UP001237780"/>
    </source>
</evidence>
<evidence type="ECO:0000256" key="1">
    <source>
        <dbReference type="ARBA" id="ARBA00022729"/>
    </source>
</evidence>
<dbReference type="InterPro" id="IPR019554">
    <property type="entry name" value="Soluble_ligand-bd"/>
</dbReference>
<sequence length="456" mass="49667">MGVKFPWAIKRFVRTIAATAMAFSCLALPFSAYANGDYKLAPYTRLRLTVLEWIASRGEYREWTALNGEYVVSDSGTVLLPLIGTMEIAALDASSAATEISKRIQKATGLVTMPNVAVQVVEYPAIFLVGNVERPGEYRFRPGLTVLQAVALAGGRYRPREEARTVEQIQYLGELQSVHGEMVRTLARVARLKAEVAGTTEIQFPSDLSELADGTSIQSITAEERAIFDTQSNGLKRQLANLDELRALFASEIEVLQEKVAGQEKQIKLMDAELETVKPLVERGIATTSRQSDLQRIITTLQADRLDQVTAIMRARQNISQASRDAQNLVNLRQTTATTELQTAQAALDQLKIRQDTAERLLVAAGSILSGKAKPGEKQEPDLVFTITRATTAEPIEIAANEDTVLVPGDVVRAALNVRFSKKTAGNNPEMPPEPGTPASLPVPLNAAAAQVKTTQ</sequence>
<evidence type="ECO:0000313" key="8">
    <source>
        <dbReference type="EMBL" id="MDQ0995007.1"/>
    </source>
</evidence>
<evidence type="ECO:0000256" key="2">
    <source>
        <dbReference type="SAM" id="Coils"/>
    </source>
</evidence>
<feature type="chain" id="PRO_5046942999" evidence="4">
    <location>
        <begin position="35"/>
        <end position="456"/>
    </location>
</feature>